<evidence type="ECO:0000256" key="3">
    <source>
        <dbReference type="ARBA" id="ARBA00012560"/>
    </source>
</evidence>
<keyword evidence="5" id="KW-0328">Glycosyltransferase</keyword>
<evidence type="ECO:0000256" key="8">
    <source>
        <dbReference type="ARBA" id="ARBA00031423"/>
    </source>
</evidence>
<dbReference type="Proteomes" id="UP000310719">
    <property type="component" value="Chromosome"/>
</dbReference>
<evidence type="ECO:0000313" key="10">
    <source>
        <dbReference type="EMBL" id="VTP81727.1"/>
    </source>
</evidence>
<dbReference type="AlphaFoldDB" id="A0A4U9ITK6"/>
<dbReference type="Pfam" id="PF02446">
    <property type="entry name" value="Glyco_hydro_77"/>
    <property type="match status" value="1"/>
</dbReference>
<evidence type="ECO:0000256" key="9">
    <source>
        <dbReference type="ARBA" id="ARBA00031501"/>
    </source>
</evidence>
<dbReference type="PANTHER" id="PTHR32438:SF5">
    <property type="entry name" value="4-ALPHA-GLUCANOTRANSFERASE DPE1, CHLOROPLASTIC_AMYLOPLASTIC"/>
    <property type="match status" value="1"/>
</dbReference>
<name>A0A4U9ITK6_9ENTR</name>
<evidence type="ECO:0000256" key="4">
    <source>
        <dbReference type="ARBA" id="ARBA00020295"/>
    </source>
</evidence>
<evidence type="ECO:0000256" key="5">
    <source>
        <dbReference type="ARBA" id="ARBA00022676"/>
    </source>
</evidence>
<comment type="similarity">
    <text evidence="2">Belongs to the disproportionating enzyme family.</text>
</comment>
<proteinExistence type="inferred from homology"/>
<dbReference type="PANTHER" id="PTHR32438">
    <property type="entry name" value="4-ALPHA-GLUCANOTRANSFERASE DPE1, CHLOROPLASTIC/AMYLOPLASTIC"/>
    <property type="match status" value="1"/>
</dbReference>
<dbReference type="InterPro" id="IPR003385">
    <property type="entry name" value="Glyco_hydro_77"/>
</dbReference>
<evidence type="ECO:0000256" key="7">
    <source>
        <dbReference type="ARBA" id="ARBA00023277"/>
    </source>
</evidence>
<keyword evidence="6 10" id="KW-0808">Transferase</keyword>
<sequence>MVIGEDLGTVPVEIVSKLRDSGVYSYKVLYFENDLEKNFRAPEAYPEQSMAVATTHDLPTLRGWWDSGDLTPWQDAGAIP</sequence>
<dbReference type="SUPFAM" id="SSF51445">
    <property type="entry name" value="(Trans)glycosidases"/>
    <property type="match status" value="1"/>
</dbReference>
<dbReference type="Gene3D" id="3.20.20.80">
    <property type="entry name" value="Glycosidases"/>
    <property type="match status" value="1"/>
</dbReference>
<evidence type="ECO:0000313" key="11">
    <source>
        <dbReference type="Proteomes" id="UP000310719"/>
    </source>
</evidence>
<evidence type="ECO:0000256" key="6">
    <source>
        <dbReference type="ARBA" id="ARBA00022679"/>
    </source>
</evidence>
<dbReference type="EC" id="2.4.1.25" evidence="3"/>
<dbReference type="GO" id="GO:0004134">
    <property type="term" value="F:4-alpha-glucanotransferase activity"/>
    <property type="evidence" value="ECO:0007669"/>
    <property type="project" value="UniProtKB-EC"/>
</dbReference>
<reference evidence="10 11" key="1">
    <citation type="submission" date="2019-05" db="EMBL/GenBank/DDBJ databases">
        <authorList>
            <consortium name="Pathogen Informatics"/>
        </authorList>
    </citation>
    <scope>NUCLEOTIDE SEQUENCE [LARGE SCALE GENOMIC DNA]</scope>
    <source>
        <strain evidence="10 11">NCTC13032</strain>
    </source>
</reference>
<comment type="catalytic activity">
    <reaction evidence="1">
        <text>Transfers a segment of a (1-&gt;4)-alpha-D-glucan to a new position in an acceptor, which may be glucose or a (1-&gt;4)-alpha-D-glucan.</text>
        <dbReference type="EC" id="2.4.1.25"/>
    </reaction>
</comment>
<dbReference type="EMBL" id="LR590464">
    <property type="protein sequence ID" value="VTP81727.1"/>
    <property type="molecule type" value="Genomic_DNA"/>
</dbReference>
<keyword evidence="7" id="KW-0119">Carbohydrate metabolism</keyword>
<gene>
    <name evidence="10" type="ORF">NCTC13032_06901</name>
</gene>
<protein>
    <recommendedName>
        <fullName evidence="4">4-alpha-glucanotransferase</fullName>
        <ecNumber evidence="3">2.4.1.25</ecNumber>
    </recommendedName>
    <alternativeName>
        <fullName evidence="8">Amylomaltase</fullName>
    </alternativeName>
    <alternativeName>
        <fullName evidence="9">Disproportionating enzyme</fullName>
    </alternativeName>
</protein>
<dbReference type="InterPro" id="IPR017853">
    <property type="entry name" value="GH"/>
</dbReference>
<organism evidence="10 11">
    <name type="scientific">Leclercia adecarboxylata</name>
    <dbReference type="NCBI Taxonomy" id="83655"/>
    <lineage>
        <taxon>Bacteria</taxon>
        <taxon>Pseudomonadati</taxon>
        <taxon>Pseudomonadota</taxon>
        <taxon>Gammaproteobacteria</taxon>
        <taxon>Enterobacterales</taxon>
        <taxon>Enterobacteriaceae</taxon>
        <taxon>Leclercia</taxon>
    </lineage>
</organism>
<evidence type="ECO:0000256" key="1">
    <source>
        <dbReference type="ARBA" id="ARBA00000439"/>
    </source>
</evidence>
<evidence type="ECO:0000256" key="2">
    <source>
        <dbReference type="ARBA" id="ARBA00005684"/>
    </source>
</evidence>
<accession>A0A4U9ITK6</accession>
<dbReference type="GO" id="GO:0005975">
    <property type="term" value="P:carbohydrate metabolic process"/>
    <property type="evidence" value="ECO:0007669"/>
    <property type="project" value="InterPro"/>
</dbReference>